<dbReference type="PANTHER" id="PTHR11895">
    <property type="entry name" value="TRANSAMIDASE"/>
    <property type="match status" value="1"/>
</dbReference>
<dbReference type="InterPro" id="IPR000120">
    <property type="entry name" value="Amidase"/>
</dbReference>
<evidence type="ECO:0000313" key="3">
    <source>
        <dbReference type="Proteomes" id="UP000194137"/>
    </source>
</evidence>
<dbReference type="AlphaFoldDB" id="A0A1W6ZS71"/>
<gene>
    <name evidence="2" type="ORF">CAK95_14330</name>
</gene>
<evidence type="ECO:0000256" key="1">
    <source>
        <dbReference type="ARBA" id="ARBA00009199"/>
    </source>
</evidence>
<proteinExistence type="inferred from homology"/>
<evidence type="ECO:0000313" key="2">
    <source>
        <dbReference type="EMBL" id="ARQ00128.1"/>
    </source>
</evidence>
<comment type="similarity">
    <text evidence="1">Belongs to the amidase family.</text>
</comment>
<name>A0A1W6ZS71_9HYPH</name>
<dbReference type="PANTHER" id="PTHR11895:SF7">
    <property type="entry name" value="GLUTAMYL-TRNA(GLN) AMIDOTRANSFERASE SUBUNIT A, MITOCHONDRIAL"/>
    <property type="match status" value="1"/>
</dbReference>
<protein>
    <submittedName>
        <fullName evidence="2">Amidase</fullName>
    </submittedName>
</protein>
<dbReference type="InterPro" id="IPR036928">
    <property type="entry name" value="AS_sf"/>
</dbReference>
<dbReference type="OrthoDB" id="9814821at2"/>
<dbReference type="Gene3D" id="3.90.1300.10">
    <property type="entry name" value="Amidase signature (AS) domain"/>
    <property type="match status" value="1"/>
</dbReference>
<reference evidence="2 3" key="1">
    <citation type="submission" date="2017-05" db="EMBL/GenBank/DDBJ databases">
        <title>Full genome sequence of Pseudorhodoplanes sinuspersici.</title>
        <authorList>
            <person name="Dastgheib S.M.M."/>
            <person name="Shavandi M."/>
            <person name="Tirandaz H."/>
        </authorList>
    </citation>
    <scope>NUCLEOTIDE SEQUENCE [LARGE SCALE GENOMIC DNA]</scope>
    <source>
        <strain evidence="2 3">RIPI110</strain>
    </source>
</reference>
<accession>A0A1W6ZS71</accession>
<dbReference type="STRING" id="1235591.CAK95_14330"/>
<dbReference type="EMBL" id="CP021112">
    <property type="protein sequence ID" value="ARQ00128.1"/>
    <property type="molecule type" value="Genomic_DNA"/>
</dbReference>
<dbReference type="SUPFAM" id="SSF75304">
    <property type="entry name" value="Amidase signature (AS) enzymes"/>
    <property type="match status" value="1"/>
</dbReference>
<dbReference type="RefSeq" id="WP_086088525.1">
    <property type="nucleotide sequence ID" value="NZ_CP021112.1"/>
</dbReference>
<dbReference type="KEGG" id="psin:CAK95_14330"/>
<dbReference type="Pfam" id="PF01425">
    <property type="entry name" value="Amidase"/>
    <property type="match status" value="1"/>
</dbReference>
<keyword evidence="3" id="KW-1185">Reference proteome</keyword>
<organism evidence="2 3">
    <name type="scientific">Pseudorhodoplanes sinuspersici</name>
    <dbReference type="NCBI Taxonomy" id="1235591"/>
    <lineage>
        <taxon>Bacteria</taxon>
        <taxon>Pseudomonadati</taxon>
        <taxon>Pseudomonadota</taxon>
        <taxon>Alphaproteobacteria</taxon>
        <taxon>Hyphomicrobiales</taxon>
        <taxon>Pseudorhodoplanes</taxon>
    </lineage>
</organism>
<dbReference type="InterPro" id="IPR023631">
    <property type="entry name" value="Amidase_dom"/>
</dbReference>
<sequence length="467" mass="49109">MSAEFDAMSAIELRQKIARKELSPVEVTRRALERAEASQSTLNAFFVLLPEAAMAAAREAEDAVMQGKPLGSLHGIPFSAKDLMAVANVPYASGSRAMANNIAAVDAPAVERGKAAGAILIGKSTTSEFGCKPVGDSPLTGITRNPRNLNKTPGGSSAGAAASVAAGITPFALGTDGGGSIRIPCSLTGLAGIKGHFGRVPVWPTSATPTLAHVGPIARNMEDAALLFSAIAGYDGRDPFSVVGPVPDVLAATRAPVAGMRVALSLTLGYARPDADVVAVIEKAGKTLEDLGCIVETVDTVFEKDPADLWTAEFYAGVGTRLRGVVATQRDLLDPAVAEILEAALAQNMRDYYEKVFERYVFREKVRTFFEHYDALVSPVVPVSSLDVGVNIPPHLIDRNLVSWVYYTYPFNLTGQPATTICAGLGDGGMPVGLQIVGRSLGEFDVVRLACAFERVTVPGTAPVRQI</sequence>
<dbReference type="GO" id="GO:0003824">
    <property type="term" value="F:catalytic activity"/>
    <property type="evidence" value="ECO:0007669"/>
    <property type="project" value="InterPro"/>
</dbReference>
<dbReference type="Proteomes" id="UP000194137">
    <property type="component" value="Chromosome"/>
</dbReference>